<keyword evidence="3" id="KW-1185">Reference proteome</keyword>
<accession>A0ABS4DIC7</accession>
<dbReference type="InterPro" id="IPR039523">
    <property type="entry name" value="RimK-rel_E_lig_ATP-grasp"/>
</dbReference>
<organism evidence="2 3">
    <name type="scientific">Frateuria flava</name>
    <dbReference type="NCBI Taxonomy" id="2821489"/>
    <lineage>
        <taxon>Bacteria</taxon>
        <taxon>Pseudomonadati</taxon>
        <taxon>Pseudomonadota</taxon>
        <taxon>Gammaproteobacteria</taxon>
        <taxon>Lysobacterales</taxon>
        <taxon>Rhodanobacteraceae</taxon>
        <taxon>Frateuria</taxon>
    </lineage>
</organism>
<evidence type="ECO:0000313" key="2">
    <source>
        <dbReference type="EMBL" id="MBP1472798.1"/>
    </source>
</evidence>
<dbReference type="Pfam" id="PF14397">
    <property type="entry name" value="ATPgrasp_ST"/>
    <property type="match status" value="1"/>
</dbReference>
<dbReference type="EMBL" id="JAGJRS010000002">
    <property type="protein sequence ID" value="MBP1472798.1"/>
    <property type="molecule type" value="Genomic_DNA"/>
</dbReference>
<feature type="domain" description="Alpha-L-glutamate ligase-related protein ATP-grasp" evidence="1">
    <location>
        <begin position="194"/>
        <end position="340"/>
    </location>
</feature>
<reference evidence="2 3" key="1">
    <citation type="submission" date="2021-04" db="EMBL/GenBank/DDBJ databases">
        <authorList>
            <person name="Huq M.A."/>
        </authorList>
    </citation>
    <scope>NUCLEOTIDE SEQUENCE [LARGE SCALE GENOMIC DNA]</scope>
    <source>
        <strain evidence="2 3">MAH-13</strain>
    </source>
</reference>
<gene>
    <name evidence="2" type="ORF">J7I44_00665</name>
</gene>
<proteinExistence type="predicted"/>
<evidence type="ECO:0000259" key="1">
    <source>
        <dbReference type="Pfam" id="PF14397"/>
    </source>
</evidence>
<comment type="caution">
    <text evidence="2">The sequence shown here is derived from an EMBL/GenBank/DDBJ whole genome shotgun (WGS) entry which is preliminary data.</text>
</comment>
<protein>
    <recommendedName>
        <fullName evidence="1">Alpha-L-glutamate ligase-related protein ATP-grasp domain-containing protein</fullName>
    </recommendedName>
</protein>
<name>A0ABS4DIC7_9GAMM</name>
<evidence type="ECO:0000313" key="3">
    <source>
        <dbReference type="Proteomes" id="UP000823790"/>
    </source>
</evidence>
<dbReference type="RefSeq" id="WP_209614533.1">
    <property type="nucleotide sequence ID" value="NZ_JAGJRS010000002.1"/>
</dbReference>
<dbReference type="Proteomes" id="UP000823790">
    <property type="component" value="Unassembled WGS sequence"/>
</dbReference>
<sequence>MSLFPKSLKKTSLAAARRLYTELQQTQRQAHYNQQAQAVLRAVESQRGPTDRSAVRQADEYAREVLGSTRYAPWLHVYAAVSGSFREGWIPDNYYGLVVDPHKSGEVAKVALIKSFTNRILNTEALPDLAYVIDGLCYARDYRPVSQRELADILFARDDRAVFKADNSYQGRSVSFMTREDFPAEGHLPLPDGVFQAPIRQHGFFAALSPSATATLRITTARELDGSIAVKAAYLRLGRVDDDIVRSRSHVRVAVDPAIGALDETGFLHDWRTIDAHPDTGLRFAGRVIPHFATATQLCRSLHQGCPHMPCLGWDLCIDEDDQPRLMEWNARYNDIKFSEATRGPCFRGLGWENLWRQHAAA</sequence>